<protein>
    <submittedName>
        <fullName evidence="2">Uncharacterized protein</fullName>
    </submittedName>
</protein>
<feature type="transmembrane region" description="Helical" evidence="1">
    <location>
        <begin position="34"/>
        <end position="52"/>
    </location>
</feature>
<accession>A0A2N9IPV4</accession>
<evidence type="ECO:0000313" key="2">
    <source>
        <dbReference type="EMBL" id="SPD26133.1"/>
    </source>
</evidence>
<evidence type="ECO:0000256" key="1">
    <source>
        <dbReference type="SAM" id="Phobius"/>
    </source>
</evidence>
<dbReference type="EMBL" id="OIVN01006146">
    <property type="protein sequence ID" value="SPD26133.1"/>
    <property type="molecule type" value="Genomic_DNA"/>
</dbReference>
<keyword evidence="1" id="KW-0812">Transmembrane</keyword>
<dbReference type="AlphaFoldDB" id="A0A2N9IPV4"/>
<proteinExistence type="predicted"/>
<gene>
    <name evidence="2" type="ORF">FSB_LOCUS54015</name>
</gene>
<keyword evidence="1" id="KW-0472">Membrane</keyword>
<organism evidence="2">
    <name type="scientific">Fagus sylvatica</name>
    <name type="common">Beechnut</name>
    <dbReference type="NCBI Taxonomy" id="28930"/>
    <lineage>
        <taxon>Eukaryota</taxon>
        <taxon>Viridiplantae</taxon>
        <taxon>Streptophyta</taxon>
        <taxon>Embryophyta</taxon>
        <taxon>Tracheophyta</taxon>
        <taxon>Spermatophyta</taxon>
        <taxon>Magnoliopsida</taxon>
        <taxon>eudicotyledons</taxon>
        <taxon>Gunneridae</taxon>
        <taxon>Pentapetalae</taxon>
        <taxon>rosids</taxon>
        <taxon>fabids</taxon>
        <taxon>Fagales</taxon>
        <taxon>Fagaceae</taxon>
        <taxon>Fagus</taxon>
    </lineage>
</organism>
<reference evidence="2" key="1">
    <citation type="submission" date="2018-02" db="EMBL/GenBank/DDBJ databases">
        <authorList>
            <person name="Cohen D.B."/>
            <person name="Kent A.D."/>
        </authorList>
    </citation>
    <scope>NUCLEOTIDE SEQUENCE</scope>
</reference>
<name>A0A2N9IPV4_FAGSY</name>
<feature type="transmembrane region" description="Helical" evidence="1">
    <location>
        <begin position="59"/>
        <end position="79"/>
    </location>
</feature>
<sequence length="106" mass="11994">MGHVTLPYTPTSLLHHHPPSSPVIPLLFSLRPFIFVWVLPFDPLLFAGCFAVRQNLSWLEILALCLFLVFKMDVVLLVARSLMSVDAQLAAGLRFFSHFELLSFVI</sequence>
<keyword evidence="1" id="KW-1133">Transmembrane helix</keyword>